<feature type="compositionally biased region" description="Acidic residues" evidence="1">
    <location>
        <begin position="224"/>
        <end position="251"/>
    </location>
</feature>
<reference evidence="3" key="1">
    <citation type="submission" date="2016-05" db="EMBL/GenBank/DDBJ databases">
        <title>Comparative genomics of biotechnologically important yeasts.</title>
        <authorList>
            <consortium name="DOE Joint Genome Institute"/>
            <person name="Riley R."/>
            <person name="Haridas S."/>
            <person name="Wolfe K.H."/>
            <person name="Lopes M.R."/>
            <person name="Hittinger C.T."/>
            <person name="Goker M."/>
            <person name="Salamov A."/>
            <person name="Wisecaver J."/>
            <person name="Long T.M."/>
            <person name="Aerts A.L."/>
            <person name="Barry K."/>
            <person name="Choi C."/>
            <person name="Clum A."/>
            <person name="Coughlan A.Y."/>
            <person name="Deshpande S."/>
            <person name="Douglass A.P."/>
            <person name="Hanson S.J."/>
            <person name="Klenk H.-P."/>
            <person name="Labutti K."/>
            <person name="Lapidus A."/>
            <person name="Lindquist E."/>
            <person name="Lipzen A."/>
            <person name="Meier-Kolthoff J.P."/>
            <person name="Ohm R.A."/>
            <person name="Otillar R.P."/>
            <person name="Pangilinan J."/>
            <person name="Peng Y."/>
            <person name="Rokas A."/>
            <person name="Rosa C.A."/>
            <person name="Scheuner C."/>
            <person name="Sibirny A.A."/>
            <person name="Slot J.C."/>
            <person name="Stielow J.B."/>
            <person name="Sun H."/>
            <person name="Kurtzman C.P."/>
            <person name="Blackwell M."/>
            <person name="Grigoriev I.V."/>
            <person name="Jeffries T.W."/>
        </authorList>
    </citation>
    <scope>NUCLEOTIDE SEQUENCE [LARGE SCALE GENOMIC DNA]</scope>
    <source>
        <strain evidence="3">NRRL Y-17324</strain>
    </source>
</reference>
<feature type="compositionally biased region" description="Polar residues" evidence="1">
    <location>
        <begin position="1"/>
        <end position="11"/>
    </location>
</feature>
<dbReference type="AlphaFoldDB" id="A0A1E4SJF5"/>
<evidence type="ECO:0000256" key="1">
    <source>
        <dbReference type="SAM" id="MobiDB-lite"/>
    </source>
</evidence>
<sequence length="283" mass="32125">MSNSMDDSGSPKTRRKSLHASDTSSSILSKPEFGSPRLESNKRRSSSFASTSSPWFRRNSFLSPLMIQNENFSVYDSPSFFSDNGSYNIISLKECQGFIFNQDLFASPYQQLRSLANERKTRALSFSKSRSRSNSRSQPKSSAAMTGKGCGSPAQRRHTSYDFPRPVFLDSNTSLDNAVIDDEDEDNSTEDKMSESPMEVEENEEEKNNKNTEGDNDESNYHLEEDDEDEDSDEDDNAVINEYDEYDDYEEMSGYGGDSTNRRYKVHVTEIVINEDDIDIFPS</sequence>
<dbReference type="STRING" id="984487.A0A1E4SJF5"/>
<keyword evidence="3" id="KW-1185">Reference proteome</keyword>
<dbReference type="EMBL" id="KV453911">
    <property type="protein sequence ID" value="ODV79620.1"/>
    <property type="molecule type" value="Genomic_DNA"/>
</dbReference>
<protein>
    <submittedName>
        <fullName evidence="2">Uncharacterized protein</fullName>
    </submittedName>
</protein>
<proteinExistence type="predicted"/>
<dbReference type="GeneID" id="30980724"/>
<feature type="compositionally biased region" description="Low complexity" evidence="1">
    <location>
        <begin position="125"/>
        <end position="142"/>
    </location>
</feature>
<feature type="region of interest" description="Disordered" evidence="1">
    <location>
        <begin position="123"/>
        <end position="261"/>
    </location>
</feature>
<dbReference type="Proteomes" id="UP000094285">
    <property type="component" value="Unassembled WGS sequence"/>
</dbReference>
<accession>A0A1E4SJF5</accession>
<name>A0A1E4SJF5_9ASCO</name>
<dbReference type="RefSeq" id="XP_020064742.1">
    <property type="nucleotide sequence ID" value="XM_020206587.1"/>
</dbReference>
<evidence type="ECO:0000313" key="3">
    <source>
        <dbReference type="Proteomes" id="UP000094285"/>
    </source>
</evidence>
<feature type="compositionally biased region" description="Acidic residues" evidence="1">
    <location>
        <begin position="179"/>
        <end position="188"/>
    </location>
</feature>
<evidence type="ECO:0000313" key="2">
    <source>
        <dbReference type="EMBL" id="ODV79620.1"/>
    </source>
</evidence>
<feature type="region of interest" description="Disordered" evidence="1">
    <location>
        <begin position="1"/>
        <end position="53"/>
    </location>
</feature>
<organism evidence="2 3">
    <name type="scientific">Suhomyces tanzawaensis NRRL Y-17324</name>
    <dbReference type="NCBI Taxonomy" id="984487"/>
    <lineage>
        <taxon>Eukaryota</taxon>
        <taxon>Fungi</taxon>
        <taxon>Dikarya</taxon>
        <taxon>Ascomycota</taxon>
        <taxon>Saccharomycotina</taxon>
        <taxon>Pichiomycetes</taxon>
        <taxon>Debaryomycetaceae</taxon>
        <taxon>Suhomyces</taxon>
    </lineage>
</organism>
<dbReference type="OrthoDB" id="4063176at2759"/>
<feature type="compositionally biased region" description="Basic and acidic residues" evidence="1">
    <location>
        <begin position="206"/>
        <end position="223"/>
    </location>
</feature>
<gene>
    <name evidence="2" type="ORF">CANTADRAFT_205702</name>
</gene>